<name>A0ABT3C4W1_9MYCO</name>
<comment type="caution">
    <text evidence="2">The sequence shown here is derived from an EMBL/GenBank/DDBJ whole genome shotgun (WGS) entry which is preliminary data.</text>
</comment>
<keyword evidence="3" id="KW-1185">Reference proteome</keyword>
<dbReference type="EMBL" id="JACKTY010000004">
    <property type="protein sequence ID" value="MCV7224517.1"/>
    <property type="molecule type" value="Genomic_DNA"/>
</dbReference>
<proteinExistence type="predicted"/>
<sequence length="136" mass="13647">MKAILLSVHVIVAILAIGPIAVAGSMFPRYAGDPAGPVLHRICATYSVIGIAVPLLGIATAAALGVLTDAWVLISIALTAIAAAVLVLSVLPGQRRVLAGNTAAAKGLGMSTGIFNLLWVAVTVLMIVRPGSTTGV</sequence>
<evidence type="ECO:0008006" key="4">
    <source>
        <dbReference type="Google" id="ProtNLM"/>
    </source>
</evidence>
<keyword evidence="1" id="KW-0472">Membrane</keyword>
<organism evidence="2 3">
    <name type="scientific">Mycolicibacterium komossense</name>
    <dbReference type="NCBI Taxonomy" id="1779"/>
    <lineage>
        <taxon>Bacteria</taxon>
        <taxon>Bacillati</taxon>
        <taxon>Actinomycetota</taxon>
        <taxon>Actinomycetes</taxon>
        <taxon>Mycobacteriales</taxon>
        <taxon>Mycobacteriaceae</taxon>
        <taxon>Mycolicibacterium</taxon>
    </lineage>
</organism>
<feature type="transmembrane region" description="Helical" evidence="1">
    <location>
        <begin position="70"/>
        <end position="91"/>
    </location>
</feature>
<protein>
    <recommendedName>
        <fullName evidence="4">DUF2269 family protein</fullName>
    </recommendedName>
</protein>
<dbReference type="Proteomes" id="UP001526201">
    <property type="component" value="Unassembled WGS sequence"/>
</dbReference>
<gene>
    <name evidence="2" type="ORF">H7J73_00450</name>
</gene>
<evidence type="ECO:0000313" key="2">
    <source>
        <dbReference type="EMBL" id="MCV7224517.1"/>
    </source>
</evidence>
<dbReference type="RefSeq" id="WP_264065244.1">
    <property type="nucleotide sequence ID" value="NZ_JACKTY010000004.1"/>
</dbReference>
<keyword evidence="1" id="KW-1133">Transmembrane helix</keyword>
<feature type="transmembrane region" description="Helical" evidence="1">
    <location>
        <begin position="103"/>
        <end position="128"/>
    </location>
</feature>
<feature type="transmembrane region" description="Helical" evidence="1">
    <location>
        <begin position="6"/>
        <end position="27"/>
    </location>
</feature>
<feature type="transmembrane region" description="Helical" evidence="1">
    <location>
        <begin position="39"/>
        <end position="64"/>
    </location>
</feature>
<evidence type="ECO:0000313" key="3">
    <source>
        <dbReference type="Proteomes" id="UP001526201"/>
    </source>
</evidence>
<evidence type="ECO:0000256" key="1">
    <source>
        <dbReference type="SAM" id="Phobius"/>
    </source>
</evidence>
<reference evidence="2 3" key="1">
    <citation type="journal article" date="2022" name="BMC Genomics">
        <title>Comparative genome analysis of mycobacteria focusing on tRNA and non-coding RNA.</title>
        <authorList>
            <person name="Behra P.R.K."/>
            <person name="Pettersson B.M.F."/>
            <person name="Ramesh M."/>
            <person name="Das S."/>
            <person name="Dasgupta S."/>
            <person name="Kirsebom L.A."/>
        </authorList>
    </citation>
    <scope>NUCLEOTIDE SEQUENCE [LARGE SCALE GENOMIC DNA]</scope>
    <source>
        <strain evidence="2 3">DSM 44078</strain>
    </source>
</reference>
<accession>A0ABT3C4W1</accession>
<keyword evidence="1" id="KW-0812">Transmembrane</keyword>